<evidence type="ECO:0000313" key="1">
    <source>
        <dbReference type="EMBL" id="MDR6218913.1"/>
    </source>
</evidence>
<comment type="caution">
    <text evidence="1">The sequence shown here is derived from an EMBL/GenBank/DDBJ whole genome shotgun (WGS) entry which is preliminary data.</text>
</comment>
<sequence>MTVAQHRYDVINTATEELIGSANCAFGADTLLMHAPRGVARLEVMDRHRGTLLDLRVVPVAHVASSYGADLFMLVRAGDLSFAEALARLHAAFPEVRGEPYRTDEWLAVTVD</sequence>
<dbReference type="RefSeq" id="WP_309853722.1">
    <property type="nucleotide sequence ID" value="NZ_JAVDQJ010000004.1"/>
</dbReference>
<proteinExistence type="predicted"/>
<dbReference type="EMBL" id="JAVDQK010000005">
    <property type="protein sequence ID" value="MDR6218913.1"/>
    <property type="molecule type" value="Genomic_DNA"/>
</dbReference>
<protein>
    <submittedName>
        <fullName evidence="1">Uncharacterized protein</fullName>
    </submittedName>
</protein>
<reference evidence="1" key="1">
    <citation type="submission" date="2023-07" db="EMBL/GenBank/DDBJ databases">
        <title>Sorghum-associated microbial communities from plants grown in Nebraska, USA.</title>
        <authorList>
            <person name="Schachtman D."/>
        </authorList>
    </citation>
    <scope>NUCLEOTIDE SEQUENCE</scope>
    <source>
        <strain evidence="1">BE330</strain>
    </source>
</reference>
<evidence type="ECO:0000313" key="2">
    <source>
        <dbReference type="Proteomes" id="UP001185331"/>
    </source>
</evidence>
<dbReference type="AlphaFoldDB" id="A0AAE4BLG1"/>
<accession>A0AAE4BLG1</accession>
<gene>
    <name evidence="1" type="ORF">J2Y00_002510</name>
</gene>
<name>A0AAE4BLG1_9DEIO</name>
<organism evidence="1 2">
    <name type="scientific">Deinococcus soli</name>
    <name type="common">ex Cha et al. 2016</name>
    <dbReference type="NCBI Taxonomy" id="1309411"/>
    <lineage>
        <taxon>Bacteria</taxon>
        <taxon>Thermotogati</taxon>
        <taxon>Deinococcota</taxon>
        <taxon>Deinococci</taxon>
        <taxon>Deinococcales</taxon>
        <taxon>Deinococcaceae</taxon>
        <taxon>Deinococcus</taxon>
    </lineage>
</organism>
<dbReference type="Proteomes" id="UP001185331">
    <property type="component" value="Unassembled WGS sequence"/>
</dbReference>